<evidence type="ECO:0000256" key="1">
    <source>
        <dbReference type="SAM" id="MobiDB-lite"/>
    </source>
</evidence>
<evidence type="ECO:0000313" key="3">
    <source>
        <dbReference type="Proteomes" id="UP000821853"/>
    </source>
</evidence>
<evidence type="ECO:0000313" key="2">
    <source>
        <dbReference type="EMBL" id="KAH9383370.1"/>
    </source>
</evidence>
<dbReference type="EMBL" id="JABSTR010001064">
    <property type="protein sequence ID" value="KAH9383370.1"/>
    <property type="molecule type" value="Genomic_DNA"/>
</dbReference>
<gene>
    <name evidence="2" type="ORF">HPB48_024589</name>
</gene>
<dbReference type="Proteomes" id="UP000821853">
    <property type="component" value="Unassembled WGS sequence"/>
</dbReference>
<comment type="caution">
    <text evidence="2">The sequence shown here is derived from an EMBL/GenBank/DDBJ whole genome shotgun (WGS) entry which is preliminary data.</text>
</comment>
<proteinExistence type="predicted"/>
<feature type="compositionally biased region" description="Basic and acidic residues" evidence="1">
    <location>
        <begin position="22"/>
        <end position="31"/>
    </location>
</feature>
<feature type="compositionally biased region" description="Acidic residues" evidence="1">
    <location>
        <begin position="40"/>
        <end position="50"/>
    </location>
</feature>
<dbReference type="AlphaFoldDB" id="A0A9J6H8F9"/>
<organism evidence="2 3">
    <name type="scientific">Haemaphysalis longicornis</name>
    <name type="common">Bush tick</name>
    <dbReference type="NCBI Taxonomy" id="44386"/>
    <lineage>
        <taxon>Eukaryota</taxon>
        <taxon>Metazoa</taxon>
        <taxon>Ecdysozoa</taxon>
        <taxon>Arthropoda</taxon>
        <taxon>Chelicerata</taxon>
        <taxon>Arachnida</taxon>
        <taxon>Acari</taxon>
        <taxon>Parasitiformes</taxon>
        <taxon>Ixodida</taxon>
        <taxon>Ixodoidea</taxon>
        <taxon>Ixodidae</taxon>
        <taxon>Haemaphysalinae</taxon>
        <taxon>Haemaphysalis</taxon>
    </lineage>
</organism>
<feature type="region of interest" description="Disordered" evidence="1">
    <location>
        <begin position="1"/>
        <end position="50"/>
    </location>
</feature>
<reference evidence="2 3" key="1">
    <citation type="journal article" date="2020" name="Cell">
        <title>Large-Scale Comparative Analyses of Tick Genomes Elucidate Their Genetic Diversity and Vector Capacities.</title>
        <authorList>
            <consortium name="Tick Genome and Microbiome Consortium (TIGMIC)"/>
            <person name="Jia N."/>
            <person name="Wang J."/>
            <person name="Shi W."/>
            <person name="Du L."/>
            <person name="Sun Y."/>
            <person name="Zhan W."/>
            <person name="Jiang J.F."/>
            <person name="Wang Q."/>
            <person name="Zhang B."/>
            <person name="Ji P."/>
            <person name="Bell-Sakyi L."/>
            <person name="Cui X.M."/>
            <person name="Yuan T.T."/>
            <person name="Jiang B.G."/>
            <person name="Yang W.F."/>
            <person name="Lam T.T."/>
            <person name="Chang Q.C."/>
            <person name="Ding S.J."/>
            <person name="Wang X.J."/>
            <person name="Zhu J.G."/>
            <person name="Ruan X.D."/>
            <person name="Zhao L."/>
            <person name="Wei J.T."/>
            <person name="Ye R.Z."/>
            <person name="Que T.C."/>
            <person name="Du C.H."/>
            <person name="Zhou Y.H."/>
            <person name="Cheng J.X."/>
            <person name="Dai P.F."/>
            <person name="Guo W.B."/>
            <person name="Han X.H."/>
            <person name="Huang E.J."/>
            <person name="Li L.F."/>
            <person name="Wei W."/>
            <person name="Gao Y.C."/>
            <person name="Liu J.Z."/>
            <person name="Shao H.Z."/>
            <person name="Wang X."/>
            <person name="Wang C.C."/>
            <person name="Yang T.C."/>
            <person name="Huo Q.B."/>
            <person name="Li W."/>
            <person name="Chen H.Y."/>
            <person name="Chen S.E."/>
            <person name="Zhou L.G."/>
            <person name="Ni X.B."/>
            <person name="Tian J.H."/>
            <person name="Sheng Y."/>
            <person name="Liu T."/>
            <person name="Pan Y.S."/>
            <person name="Xia L.Y."/>
            <person name="Li J."/>
            <person name="Zhao F."/>
            <person name="Cao W.C."/>
        </authorList>
    </citation>
    <scope>NUCLEOTIDE SEQUENCE [LARGE SCALE GENOMIC DNA]</scope>
    <source>
        <strain evidence="2">HaeL-2018</strain>
    </source>
</reference>
<accession>A0A9J6H8F9</accession>
<keyword evidence="3" id="KW-1185">Reference proteome</keyword>
<dbReference type="VEuPathDB" id="VectorBase:HLOH_050276"/>
<sequence>MSSAGGAEGALSNSPSVLSLARAEDRREAPPKKAALLAADADDGADEGPSEESLLYIATRFHGVPSEAVKTKRGVYNVARHSSQRQAQLEEHRKCLFQC</sequence>
<protein>
    <submittedName>
        <fullName evidence="2">Uncharacterized protein</fullName>
    </submittedName>
</protein>
<name>A0A9J6H8F9_HAELO</name>